<dbReference type="InterPro" id="IPR029016">
    <property type="entry name" value="GAF-like_dom_sf"/>
</dbReference>
<evidence type="ECO:0000256" key="6">
    <source>
        <dbReference type="SAM" id="MobiDB-lite"/>
    </source>
</evidence>
<evidence type="ECO:0000259" key="9">
    <source>
        <dbReference type="PROSITE" id="PS50113"/>
    </source>
</evidence>
<evidence type="ECO:0000259" key="7">
    <source>
        <dbReference type="PROSITE" id="PS50109"/>
    </source>
</evidence>
<dbReference type="InterPro" id="IPR036097">
    <property type="entry name" value="HisK_dim/P_sf"/>
</dbReference>
<dbReference type="InterPro" id="IPR003661">
    <property type="entry name" value="HisK_dim/P_dom"/>
</dbReference>
<comment type="caution">
    <text evidence="10">The sequence shown here is derived from an EMBL/GenBank/DDBJ whole genome shotgun (WGS) entry which is preliminary data.</text>
</comment>
<dbReference type="AlphaFoldDB" id="A0A9W6L978"/>
<evidence type="ECO:0000256" key="3">
    <source>
        <dbReference type="ARBA" id="ARBA00022553"/>
    </source>
</evidence>
<feature type="domain" description="PAS" evidence="8">
    <location>
        <begin position="204"/>
        <end position="247"/>
    </location>
</feature>
<sequence>MADLLDNRKSKQNHPDREKEIPVQDHGTPNMKNELACLQGLYDLALTMTVGGNLYENLRRIAKKCRELLLADASSIALKDQGSDEFYIQSCYGFKTSAFKQMRFPFSKGLQTIFHDPASPRVFSDCTPDDVFDKTTVEILTHEHIVSGMVAPIGTKEENLGVLYVFYRSSRTFSQGDQDILCKITKLATSIIHRKQTEELLRESEERFRFMAETTGDVIYRLKYESMTYDYLSPSIRKLTGYSPEEIKSIGFSKLVQRIELLEKGLVPPDFIVRNRTEGKIGEYRADYQILTKMGELKWVRDHSFPWLAAGNQIIGSVGILSDISDYKRAEVRVQERTNELIESEEKYRTLVENVPLVVYRMKPGKEILFVNHFVEEVLGYSPAKILGNPQLWTESLYDEDRARVMDLWKNSFENGKEFVAEYRVVHKNGHLVYVMDHAIPSQTADGNTYCLDGIIMDVTGRMRLQEQLVRSEGLKTIAEVSARLAHEFRNPLVSAGGFARRLLSGMKEDDPNRGKVEIIVKEVGRLEGILRMVLNYIQPVEVHRSATDPNQLVRKVIAGVDAEMRERNVRLDIQLSPTIPDISIDRPQMERVLETLIKNALNQMPQNAALSLSTNWNKESFFLKMHYPVEHLSKDDVEHFFYPFTTFKTGYHTADLPFSKILVSKHGGEIDVSIDKSGCLLLTISLPF</sequence>
<feature type="region of interest" description="Disordered" evidence="6">
    <location>
        <begin position="1"/>
        <end position="28"/>
    </location>
</feature>
<dbReference type="PANTHER" id="PTHR43304:SF1">
    <property type="entry name" value="PAC DOMAIN-CONTAINING PROTEIN"/>
    <property type="match status" value="1"/>
</dbReference>
<dbReference type="SMART" id="SM00065">
    <property type="entry name" value="GAF"/>
    <property type="match status" value="1"/>
</dbReference>
<accession>A0A9W6L978</accession>
<evidence type="ECO:0000256" key="1">
    <source>
        <dbReference type="ARBA" id="ARBA00000085"/>
    </source>
</evidence>
<dbReference type="PROSITE" id="PS50112">
    <property type="entry name" value="PAS"/>
    <property type="match status" value="2"/>
</dbReference>
<dbReference type="InterPro" id="IPR000014">
    <property type="entry name" value="PAS"/>
</dbReference>
<feature type="domain" description="PAC" evidence="9">
    <location>
        <begin position="419"/>
        <end position="471"/>
    </location>
</feature>
<dbReference type="Pfam" id="PF08447">
    <property type="entry name" value="PAS_3"/>
    <property type="match status" value="1"/>
</dbReference>
<dbReference type="PROSITE" id="PS50113">
    <property type="entry name" value="PAC"/>
    <property type="match status" value="2"/>
</dbReference>
<dbReference type="InterPro" id="IPR005467">
    <property type="entry name" value="His_kinase_dom"/>
</dbReference>
<organism evidence="10 11">
    <name type="scientific">Desulforhabdus amnigena</name>
    <dbReference type="NCBI Taxonomy" id="40218"/>
    <lineage>
        <taxon>Bacteria</taxon>
        <taxon>Pseudomonadati</taxon>
        <taxon>Thermodesulfobacteriota</taxon>
        <taxon>Syntrophobacteria</taxon>
        <taxon>Syntrophobacterales</taxon>
        <taxon>Syntrophobacteraceae</taxon>
        <taxon>Desulforhabdus</taxon>
    </lineage>
</organism>
<dbReference type="InterPro" id="IPR052162">
    <property type="entry name" value="Sensor_kinase/Photoreceptor"/>
</dbReference>
<dbReference type="Gene3D" id="3.30.565.10">
    <property type="entry name" value="Histidine kinase-like ATPase, C-terminal domain"/>
    <property type="match status" value="1"/>
</dbReference>
<name>A0A9W6L978_9BACT</name>
<evidence type="ECO:0000256" key="4">
    <source>
        <dbReference type="ARBA" id="ARBA00022679"/>
    </source>
</evidence>
<evidence type="ECO:0000256" key="2">
    <source>
        <dbReference type="ARBA" id="ARBA00012438"/>
    </source>
</evidence>
<dbReference type="RefSeq" id="WP_281796624.1">
    <property type="nucleotide sequence ID" value="NZ_BSDR01000001.1"/>
</dbReference>
<dbReference type="SUPFAM" id="SSF55785">
    <property type="entry name" value="PYP-like sensor domain (PAS domain)"/>
    <property type="match status" value="2"/>
</dbReference>
<dbReference type="Pfam" id="PF01590">
    <property type="entry name" value="GAF"/>
    <property type="match status" value="1"/>
</dbReference>
<dbReference type="InterPro" id="IPR035965">
    <property type="entry name" value="PAS-like_dom_sf"/>
</dbReference>
<dbReference type="SMART" id="SM00388">
    <property type="entry name" value="HisKA"/>
    <property type="match status" value="1"/>
</dbReference>
<keyword evidence="4" id="KW-0808">Transferase</keyword>
<dbReference type="Pfam" id="PF13426">
    <property type="entry name" value="PAS_9"/>
    <property type="match status" value="1"/>
</dbReference>
<evidence type="ECO:0000259" key="8">
    <source>
        <dbReference type="PROSITE" id="PS50112"/>
    </source>
</evidence>
<dbReference type="InterPro" id="IPR001610">
    <property type="entry name" value="PAC"/>
</dbReference>
<dbReference type="CDD" id="cd00082">
    <property type="entry name" value="HisKA"/>
    <property type="match status" value="1"/>
</dbReference>
<dbReference type="PROSITE" id="PS50109">
    <property type="entry name" value="HIS_KIN"/>
    <property type="match status" value="1"/>
</dbReference>
<dbReference type="InterPro" id="IPR013655">
    <property type="entry name" value="PAS_fold_3"/>
</dbReference>
<feature type="domain" description="Histidine kinase" evidence="7">
    <location>
        <begin position="484"/>
        <end position="689"/>
    </location>
</feature>
<dbReference type="PANTHER" id="PTHR43304">
    <property type="entry name" value="PHYTOCHROME-LIKE PROTEIN CPH1"/>
    <property type="match status" value="1"/>
</dbReference>
<keyword evidence="5" id="KW-0418">Kinase</keyword>
<evidence type="ECO:0000313" key="10">
    <source>
        <dbReference type="EMBL" id="GLI36312.1"/>
    </source>
</evidence>
<dbReference type="EC" id="2.7.13.3" evidence="2"/>
<evidence type="ECO:0000256" key="5">
    <source>
        <dbReference type="ARBA" id="ARBA00022777"/>
    </source>
</evidence>
<feature type="domain" description="PAC" evidence="9">
    <location>
        <begin position="284"/>
        <end position="336"/>
    </location>
</feature>
<dbReference type="SMART" id="SM00086">
    <property type="entry name" value="PAC"/>
    <property type="match status" value="2"/>
</dbReference>
<gene>
    <name evidence="10" type="ORF">DAMNIGENAA_37450</name>
</gene>
<dbReference type="InterPro" id="IPR000700">
    <property type="entry name" value="PAS-assoc_C"/>
</dbReference>
<dbReference type="Gene3D" id="3.30.450.20">
    <property type="entry name" value="PAS domain"/>
    <property type="match status" value="2"/>
</dbReference>
<feature type="domain" description="PAS" evidence="8">
    <location>
        <begin position="344"/>
        <end position="416"/>
    </location>
</feature>
<dbReference type="Pfam" id="PF00512">
    <property type="entry name" value="HisKA"/>
    <property type="match status" value="1"/>
</dbReference>
<dbReference type="SMART" id="SM00091">
    <property type="entry name" value="PAS"/>
    <property type="match status" value="2"/>
</dbReference>
<dbReference type="InterPro" id="IPR036890">
    <property type="entry name" value="HATPase_C_sf"/>
</dbReference>
<dbReference type="Proteomes" id="UP001144372">
    <property type="component" value="Unassembled WGS sequence"/>
</dbReference>
<protein>
    <recommendedName>
        <fullName evidence="2">histidine kinase</fullName>
        <ecNumber evidence="2">2.7.13.3</ecNumber>
    </recommendedName>
</protein>
<dbReference type="SUPFAM" id="SSF55781">
    <property type="entry name" value="GAF domain-like"/>
    <property type="match status" value="1"/>
</dbReference>
<dbReference type="SUPFAM" id="SSF55874">
    <property type="entry name" value="ATPase domain of HSP90 chaperone/DNA topoisomerase II/histidine kinase"/>
    <property type="match status" value="1"/>
</dbReference>
<proteinExistence type="predicted"/>
<dbReference type="SUPFAM" id="SSF47384">
    <property type="entry name" value="Homodimeric domain of signal transducing histidine kinase"/>
    <property type="match status" value="1"/>
</dbReference>
<dbReference type="NCBIfam" id="TIGR00229">
    <property type="entry name" value="sensory_box"/>
    <property type="match status" value="2"/>
</dbReference>
<feature type="compositionally biased region" description="Basic and acidic residues" evidence="6">
    <location>
        <begin position="1"/>
        <end position="23"/>
    </location>
</feature>
<dbReference type="Gene3D" id="1.10.287.130">
    <property type="match status" value="1"/>
</dbReference>
<keyword evidence="11" id="KW-1185">Reference proteome</keyword>
<keyword evidence="3" id="KW-0597">Phosphoprotein</keyword>
<dbReference type="GO" id="GO:0000155">
    <property type="term" value="F:phosphorelay sensor kinase activity"/>
    <property type="evidence" value="ECO:0007669"/>
    <property type="project" value="InterPro"/>
</dbReference>
<evidence type="ECO:0000313" key="11">
    <source>
        <dbReference type="Proteomes" id="UP001144372"/>
    </source>
</evidence>
<dbReference type="EMBL" id="BSDR01000001">
    <property type="protein sequence ID" value="GLI36312.1"/>
    <property type="molecule type" value="Genomic_DNA"/>
</dbReference>
<dbReference type="Gene3D" id="3.30.450.40">
    <property type="match status" value="1"/>
</dbReference>
<dbReference type="CDD" id="cd00130">
    <property type="entry name" value="PAS"/>
    <property type="match status" value="2"/>
</dbReference>
<comment type="catalytic activity">
    <reaction evidence="1">
        <text>ATP + protein L-histidine = ADP + protein N-phospho-L-histidine.</text>
        <dbReference type="EC" id="2.7.13.3"/>
    </reaction>
</comment>
<reference evidence="10" key="1">
    <citation type="submission" date="2022-12" db="EMBL/GenBank/DDBJ databases">
        <title>Reference genome sequencing for broad-spectrum identification of bacterial and archaeal isolates by mass spectrometry.</title>
        <authorList>
            <person name="Sekiguchi Y."/>
            <person name="Tourlousse D.M."/>
        </authorList>
    </citation>
    <scope>NUCLEOTIDE SEQUENCE</scope>
    <source>
        <strain evidence="10">ASRB1</strain>
    </source>
</reference>
<dbReference type="InterPro" id="IPR003018">
    <property type="entry name" value="GAF"/>
</dbReference>